<name>A0ABP0G4R1_CLALP</name>
<proteinExistence type="predicted"/>
<evidence type="ECO:0000313" key="2">
    <source>
        <dbReference type="Proteomes" id="UP001642483"/>
    </source>
</evidence>
<comment type="caution">
    <text evidence="1">The sequence shown here is derived from an EMBL/GenBank/DDBJ whole genome shotgun (WGS) entry which is preliminary data.</text>
</comment>
<organism evidence="1 2">
    <name type="scientific">Clavelina lepadiformis</name>
    <name type="common">Light-bulb sea squirt</name>
    <name type="synonym">Ascidia lepadiformis</name>
    <dbReference type="NCBI Taxonomy" id="159417"/>
    <lineage>
        <taxon>Eukaryota</taxon>
        <taxon>Metazoa</taxon>
        <taxon>Chordata</taxon>
        <taxon>Tunicata</taxon>
        <taxon>Ascidiacea</taxon>
        <taxon>Aplousobranchia</taxon>
        <taxon>Clavelinidae</taxon>
        <taxon>Clavelina</taxon>
    </lineage>
</organism>
<reference evidence="1 2" key="1">
    <citation type="submission" date="2024-02" db="EMBL/GenBank/DDBJ databases">
        <authorList>
            <person name="Daric V."/>
            <person name="Darras S."/>
        </authorList>
    </citation>
    <scope>NUCLEOTIDE SEQUENCE [LARGE SCALE GENOMIC DNA]</scope>
</reference>
<keyword evidence="2" id="KW-1185">Reference proteome</keyword>
<dbReference type="EMBL" id="CAWYQH010000099">
    <property type="protein sequence ID" value="CAK8685110.1"/>
    <property type="molecule type" value="Genomic_DNA"/>
</dbReference>
<accession>A0ABP0G4R1</accession>
<protein>
    <submittedName>
        <fullName evidence="1">Uncharacterized protein</fullName>
    </submittedName>
</protein>
<sequence length="56" mass="6341">MDSKSVLIDFNSVDDEDSNEDDLIDLEASELLRIEFNAKTLEMECPGSKVIRACFE</sequence>
<evidence type="ECO:0000313" key="1">
    <source>
        <dbReference type="EMBL" id="CAK8685110.1"/>
    </source>
</evidence>
<dbReference type="Proteomes" id="UP001642483">
    <property type="component" value="Unassembled WGS sequence"/>
</dbReference>
<gene>
    <name evidence="1" type="ORF">CVLEPA_LOCUS16263</name>
</gene>